<dbReference type="Proteomes" id="UP000016567">
    <property type="component" value="Unassembled WGS sequence"/>
</dbReference>
<accession>U3ABH4</accession>
<name>U3ABH4_9VIBR</name>
<comment type="caution">
    <text evidence="1">The sequence shown here is derived from an EMBL/GenBank/DDBJ whole genome shotgun (WGS) entry which is preliminary data.</text>
</comment>
<protein>
    <submittedName>
        <fullName evidence="1">Uncharacterized protein</fullName>
    </submittedName>
</protein>
<evidence type="ECO:0000313" key="1">
    <source>
        <dbReference type="EMBL" id="GAD77276.1"/>
    </source>
</evidence>
<dbReference type="RefSeq" id="WP_021711016.1">
    <property type="nucleotide sequence ID" value="NZ_BATL01000069.1"/>
</dbReference>
<sequence>MLNAILLIMVSAVSFNVESAYIKDFKKVVPVPVSVYISKTNNDSLEIINNNTLIVASFNLTEKKFDNLKYQFGLKSSKSSGKYTLSLIHSLHQCTSLRSSFLIPVNIKFNGQSIESQNKLDFNLDDVNNALSLELIFDEIKEFGNEKYDCSGTVSIMVASKNV</sequence>
<dbReference type="STRING" id="1219077.VAZ01S_069_00240"/>
<proteinExistence type="predicted"/>
<dbReference type="AlphaFoldDB" id="U3ABH4"/>
<dbReference type="EMBL" id="BATL01000069">
    <property type="protein sequence ID" value="GAD77276.1"/>
    <property type="molecule type" value="Genomic_DNA"/>
</dbReference>
<organism evidence="1 2">
    <name type="scientific">Vibrio azureus NBRC 104587</name>
    <dbReference type="NCBI Taxonomy" id="1219077"/>
    <lineage>
        <taxon>Bacteria</taxon>
        <taxon>Pseudomonadati</taxon>
        <taxon>Pseudomonadota</taxon>
        <taxon>Gammaproteobacteria</taxon>
        <taxon>Vibrionales</taxon>
        <taxon>Vibrionaceae</taxon>
        <taxon>Vibrio</taxon>
    </lineage>
</organism>
<evidence type="ECO:0000313" key="2">
    <source>
        <dbReference type="Proteomes" id="UP000016567"/>
    </source>
</evidence>
<gene>
    <name evidence="1" type="ORF">VAZ01S_069_00240</name>
</gene>
<reference evidence="1 2" key="1">
    <citation type="submission" date="2013-09" db="EMBL/GenBank/DDBJ databases">
        <title>Whole genome shotgun sequence of Vibrio azureus NBRC 104587.</title>
        <authorList>
            <person name="Isaki S."/>
            <person name="Hosoyama A."/>
            <person name="Numata M."/>
            <person name="Hashimoto M."/>
            <person name="Hosoyama Y."/>
            <person name="Tsuchikane K."/>
            <person name="Noguchi M."/>
            <person name="Hirakata S."/>
            <person name="Ichikawa N."/>
            <person name="Ohji S."/>
            <person name="Yamazoe A."/>
            <person name="Fujita N."/>
        </authorList>
    </citation>
    <scope>NUCLEOTIDE SEQUENCE [LARGE SCALE GENOMIC DNA]</scope>
    <source>
        <strain evidence="1 2">NBRC 104587</strain>
    </source>
</reference>
<keyword evidence="2" id="KW-1185">Reference proteome</keyword>